<reference evidence="7 8" key="1">
    <citation type="submission" date="2022-05" db="EMBL/GenBank/DDBJ databases">
        <authorList>
            <consortium name="Genoscope - CEA"/>
            <person name="William W."/>
        </authorList>
    </citation>
    <scope>NUCLEOTIDE SEQUENCE [LARGE SCALE GENOMIC DNA]</scope>
</reference>
<evidence type="ECO:0000256" key="4">
    <source>
        <dbReference type="ARBA" id="ARBA00023136"/>
    </source>
</evidence>
<dbReference type="EMBL" id="CALNXJ010000089">
    <property type="protein sequence ID" value="CAH3163005.1"/>
    <property type="molecule type" value="Genomic_DNA"/>
</dbReference>
<evidence type="ECO:0000313" key="8">
    <source>
        <dbReference type="Proteomes" id="UP001159428"/>
    </source>
</evidence>
<dbReference type="CDD" id="cd00637">
    <property type="entry name" value="7tm_classA_rhodopsin-like"/>
    <property type="match status" value="1"/>
</dbReference>
<dbReference type="InterPro" id="IPR000276">
    <property type="entry name" value="GPCR_Rhodpsn"/>
</dbReference>
<feature type="transmembrane region" description="Helical" evidence="5">
    <location>
        <begin position="12"/>
        <end position="32"/>
    </location>
</feature>
<keyword evidence="8" id="KW-1185">Reference proteome</keyword>
<comment type="caution">
    <text evidence="7">The sequence shown here is derived from an EMBL/GenBank/DDBJ whole genome shotgun (WGS) entry which is preliminary data.</text>
</comment>
<feature type="transmembrane region" description="Helical" evidence="5">
    <location>
        <begin position="38"/>
        <end position="55"/>
    </location>
</feature>
<evidence type="ECO:0000259" key="6">
    <source>
        <dbReference type="PROSITE" id="PS50262"/>
    </source>
</evidence>
<dbReference type="AlphaFoldDB" id="A0AAU9XZY6"/>
<feature type="domain" description="G-protein coupled receptors family 1 profile" evidence="6">
    <location>
        <begin position="1"/>
        <end position="145"/>
    </location>
</feature>
<dbReference type="Pfam" id="PF00001">
    <property type="entry name" value="7tm_1"/>
    <property type="match status" value="1"/>
</dbReference>
<sequence>MSRRSLTTSHHRYYAAIVILLFPIPSLVVYILNTLFKMTIANFSFCYFITSLAYFKVYRIIRRHQLQIQANGTSQNIGQPAIDLVKYKKSVATKLYIFFLFSLCFLPSFVSSVAALITTAELTRSAMRLSLVLVFLSSSLNPGLYIW</sequence>
<dbReference type="InterPro" id="IPR017452">
    <property type="entry name" value="GPCR_Rhodpsn_7TM"/>
</dbReference>
<keyword evidence="3 5" id="KW-1133">Transmembrane helix</keyword>
<organism evidence="7 8">
    <name type="scientific">Pocillopora meandrina</name>
    <dbReference type="NCBI Taxonomy" id="46732"/>
    <lineage>
        <taxon>Eukaryota</taxon>
        <taxon>Metazoa</taxon>
        <taxon>Cnidaria</taxon>
        <taxon>Anthozoa</taxon>
        <taxon>Hexacorallia</taxon>
        <taxon>Scleractinia</taxon>
        <taxon>Astrocoeniina</taxon>
        <taxon>Pocilloporidae</taxon>
        <taxon>Pocillopora</taxon>
    </lineage>
</organism>
<dbReference type="PROSITE" id="PS50262">
    <property type="entry name" value="G_PROTEIN_RECEP_F1_2"/>
    <property type="match status" value="1"/>
</dbReference>
<evidence type="ECO:0000313" key="7">
    <source>
        <dbReference type="EMBL" id="CAH3163005.1"/>
    </source>
</evidence>
<accession>A0AAU9XZY6</accession>
<feature type="transmembrane region" description="Helical" evidence="5">
    <location>
        <begin position="95"/>
        <end position="117"/>
    </location>
</feature>
<gene>
    <name evidence="7" type="ORF">PMEA_00034465</name>
</gene>
<evidence type="ECO:0000256" key="1">
    <source>
        <dbReference type="ARBA" id="ARBA00004370"/>
    </source>
</evidence>
<dbReference type="GO" id="GO:0004930">
    <property type="term" value="F:G protein-coupled receptor activity"/>
    <property type="evidence" value="ECO:0007669"/>
    <property type="project" value="InterPro"/>
</dbReference>
<protein>
    <recommendedName>
        <fullName evidence="6">G-protein coupled receptors family 1 profile domain-containing protein</fullName>
    </recommendedName>
</protein>
<keyword evidence="4 5" id="KW-0472">Membrane</keyword>
<keyword evidence="2 5" id="KW-0812">Transmembrane</keyword>
<comment type="subcellular location">
    <subcellularLocation>
        <location evidence="1">Membrane</location>
    </subcellularLocation>
</comment>
<name>A0AAU9XZY6_9CNID</name>
<dbReference type="GO" id="GO:0016020">
    <property type="term" value="C:membrane"/>
    <property type="evidence" value="ECO:0007669"/>
    <property type="project" value="UniProtKB-SubCell"/>
</dbReference>
<evidence type="ECO:0000256" key="3">
    <source>
        <dbReference type="ARBA" id="ARBA00022989"/>
    </source>
</evidence>
<evidence type="ECO:0000256" key="5">
    <source>
        <dbReference type="SAM" id="Phobius"/>
    </source>
</evidence>
<proteinExistence type="predicted"/>
<evidence type="ECO:0000256" key="2">
    <source>
        <dbReference type="ARBA" id="ARBA00022692"/>
    </source>
</evidence>
<dbReference type="Gene3D" id="1.20.1070.10">
    <property type="entry name" value="Rhodopsin 7-helix transmembrane proteins"/>
    <property type="match status" value="1"/>
</dbReference>
<dbReference type="SUPFAM" id="SSF81321">
    <property type="entry name" value="Family A G protein-coupled receptor-like"/>
    <property type="match status" value="1"/>
</dbReference>
<dbReference type="Proteomes" id="UP001159428">
    <property type="component" value="Unassembled WGS sequence"/>
</dbReference>